<gene>
    <name evidence="1" type="ORF">CENA302_04630</name>
</gene>
<dbReference type="Proteomes" id="UP000190056">
    <property type="component" value="Unassembled WGS sequence"/>
</dbReference>
<dbReference type="InterPro" id="IPR009003">
    <property type="entry name" value="Peptidase_S1_PA"/>
</dbReference>
<protein>
    <recommendedName>
        <fullName evidence="3">Serine protease</fullName>
    </recommendedName>
</protein>
<comment type="caution">
    <text evidence="1">The sequence shown here is derived from an EMBL/GenBank/DDBJ whole genome shotgun (WGS) entry which is preliminary data.</text>
</comment>
<evidence type="ECO:0000313" key="2">
    <source>
        <dbReference type="Proteomes" id="UP000190056"/>
    </source>
</evidence>
<evidence type="ECO:0000313" key="1">
    <source>
        <dbReference type="EMBL" id="OPH10599.1"/>
    </source>
</evidence>
<dbReference type="Gene3D" id="2.40.10.10">
    <property type="entry name" value="Trypsin-like serine proteases"/>
    <property type="match status" value="2"/>
</dbReference>
<dbReference type="AlphaFoldDB" id="A0A9Q5QXZ1"/>
<dbReference type="Pfam" id="PF13365">
    <property type="entry name" value="Trypsin_2"/>
    <property type="match status" value="1"/>
</dbReference>
<evidence type="ECO:0008006" key="3">
    <source>
        <dbReference type="Google" id="ProtNLM"/>
    </source>
</evidence>
<sequence length="269" mass="29825">MAWYRNKALGYMVKMVTASLIGVSLIILAKATIIDSCTSSSCSILWPNISDKTEKEIEDIAQQITVRISAPGSVQSLIGSGTIIRDGSPDNYSYRVITNSHVLRSAKGPYTIHTPDGKVYIGKVSLLHNRFKEDDIAILNFDANKTVYEGGKINRESLQLDEKVFVGGFITEREKRYRFIFTSGKISLLLKKPLLGGYQIGYTNKVRKGMSGAPVLNRKGEVVGINGLQSEPLWQAQELYQDGEKPDSETEKLIVSSSMAVPMRDQWGK</sequence>
<name>A0A9Q5QXZ1_9CYAN</name>
<dbReference type="InterPro" id="IPR043504">
    <property type="entry name" value="Peptidase_S1_PA_chymotrypsin"/>
</dbReference>
<accession>A0A9Q5QXZ1</accession>
<dbReference type="EMBL" id="MTPU01000019">
    <property type="protein sequence ID" value="OPH10599.1"/>
    <property type="molecule type" value="Genomic_DNA"/>
</dbReference>
<proteinExistence type="predicted"/>
<dbReference type="RefSeq" id="WP_079290752.1">
    <property type="nucleotide sequence ID" value="NZ_MTPU01000019.1"/>
</dbReference>
<organism evidence="1 2">
    <name type="scientific">Cylindrospermopsis raciborskii CENA302</name>
    <dbReference type="NCBI Taxonomy" id="1170768"/>
    <lineage>
        <taxon>Bacteria</taxon>
        <taxon>Bacillati</taxon>
        <taxon>Cyanobacteriota</taxon>
        <taxon>Cyanophyceae</taxon>
        <taxon>Nostocales</taxon>
        <taxon>Aphanizomenonaceae</taxon>
        <taxon>Cylindrospermopsis</taxon>
    </lineage>
</organism>
<dbReference type="SUPFAM" id="SSF50494">
    <property type="entry name" value="Trypsin-like serine proteases"/>
    <property type="match status" value="1"/>
</dbReference>
<reference evidence="1 2" key="1">
    <citation type="submission" date="2017-01" db="EMBL/GenBank/DDBJ databases">
        <authorList>
            <person name="Abreu V.A."/>
            <person name="Popin R.V."/>
            <person name="Rigonato J."/>
            <person name="Andreote A.P."/>
            <person name="Schaker P.C."/>
            <person name="Hoff-Risseti C."/>
            <person name="Alvarenga D.O."/>
            <person name="Varani A.M."/>
            <person name="Fiore M.F."/>
        </authorList>
    </citation>
    <scope>NUCLEOTIDE SEQUENCE [LARGE SCALE GENOMIC DNA]</scope>
    <source>
        <strain evidence="1 2">CENA302</strain>
    </source>
</reference>